<keyword evidence="2" id="KW-1185">Reference proteome</keyword>
<name>A0A8J4T6W3_9TREM</name>
<proteinExistence type="predicted"/>
<organism evidence="1 2">
    <name type="scientific">Paragonimus heterotremus</name>
    <dbReference type="NCBI Taxonomy" id="100268"/>
    <lineage>
        <taxon>Eukaryota</taxon>
        <taxon>Metazoa</taxon>
        <taxon>Spiralia</taxon>
        <taxon>Lophotrochozoa</taxon>
        <taxon>Platyhelminthes</taxon>
        <taxon>Trematoda</taxon>
        <taxon>Digenea</taxon>
        <taxon>Plagiorchiida</taxon>
        <taxon>Troglotremata</taxon>
        <taxon>Troglotrematidae</taxon>
        <taxon>Paragonimus</taxon>
    </lineage>
</organism>
<dbReference type="Proteomes" id="UP000748531">
    <property type="component" value="Unassembled WGS sequence"/>
</dbReference>
<comment type="caution">
    <text evidence="1">The sequence shown here is derived from an EMBL/GenBank/DDBJ whole genome shotgun (WGS) entry which is preliminary data.</text>
</comment>
<dbReference type="AlphaFoldDB" id="A0A8J4T6W3"/>
<reference evidence="1" key="1">
    <citation type="submission" date="2019-05" db="EMBL/GenBank/DDBJ databases">
        <title>Annotation for the trematode Paragonimus heterotremus.</title>
        <authorList>
            <person name="Choi Y.-J."/>
        </authorList>
    </citation>
    <scope>NUCLEOTIDE SEQUENCE</scope>
    <source>
        <strain evidence="1">LC</strain>
    </source>
</reference>
<protein>
    <submittedName>
        <fullName evidence="1">Uncharacterized protein</fullName>
    </submittedName>
</protein>
<evidence type="ECO:0000313" key="1">
    <source>
        <dbReference type="EMBL" id="KAF5396404.1"/>
    </source>
</evidence>
<sequence>MSTLPSSNWVVTSTEPPEATVHVEIPTGGGTQTEVSHADIEDNVLLMGGDGAVAKTRQTCNFVHAFPSLSSIPEIGTEEGYEDAPNE</sequence>
<gene>
    <name evidence="1" type="ORF">PHET_10414</name>
</gene>
<accession>A0A8J4T6W3</accession>
<dbReference type="EMBL" id="LUCH01008207">
    <property type="protein sequence ID" value="KAF5396404.1"/>
    <property type="molecule type" value="Genomic_DNA"/>
</dbReference>
<evidence type="ECO:0000313" key="2">
    <source>
        <dbReference type="Proteomes" id="UP000748531"/>
    </source>
</evidence>